<keyword evidence="2" id="KW-1185">Reference proteome</keyword>
<gene>
    <name evidence="1" type="ORF">CONPUDRAFT_147028</name>
</gene>
<dbReference type="AlphaFoldDB" id="A0A5M3M9Q5"/>
<dbReference type="GeneID" id="19202269"/>
<sequence>MAANCLHIAELQIQIVQFINDERTLAHLARVCKSFKDAALDALYAHIRSFPHFLTCLPSDLWRKNKGELVFTRPMTRSDWDVLHSYAARVITIRDAPEGYPPLRLASASCDALCMCPIPLLFPKLQSVEMTDSRRYLDEREHRLFASCFVSPQLRSLKLGVRSSATGLLLKYAPKLSTSCPRVQTIEIDENPVGADSTPTMSQWICALDDLRAVKVGPVDVNMLDHLRQLDSLRSLEIYAEDGSQWLASDRSVFLSHLENLTLHTDYESTAARAVERLLSPRSSGPMRKHASIRHLAYQATDTSSLAQFTTALERARPTGLSDLQISVSLPPRDTNSFPDYNHLRPLASFRDLKSLRIEYYPSRLDLCCSQIVEIAGSWPGIETLVIHPLVRPISLPALVELMHLLPSVRNLGVHTALTAAHLKALDGSEPREGADYGAVEARARAVPVSFKNVKTLRLSWDDRGDQALYCAWVAYCMHRLVPNLEDIEYQDGWTDFWSAVSLQVGTHRRDGLLYS</sequence>
<dbReference type="OrthoDB" id="3543113at2759"/>
<evidence type="ECO:0000313" key="1">
    <source>
        <dbReference type="EMBL" id="EIW75978.1"/>
    </source>
</evidence>
<dbReference type="KEGG" id="cput:CONPUDRAFT_147028"/>
<dbReference type="Gene3D" id="3.80.10.10">
    <property type="entry name" value="Ribonuclease Inhibitor"/>
    <property type="match status" value="1"/>
</dbReference>
<accession>A0A5M3M9Q5</accession>
<dbReference type="EMBL" id="JH711587">
    <property type="protein sequence ID" value="EIW75978.1"/>
    <property type="molecule type" value="Genomic_DNA"/>
</dbReference>
<proteinExistence type="predicted"/>
<dbReference type="Proteomes" id="UP000053558">
    <property type="component" value="Unassembled WGS sequence"/>
</dbReference>
<dbReference type="RefSeq" id="XP_007773971.1">
    <property type="nucleotide sequence ID" value="XM_007775781.1"/>
</dbReference>
<comment type="caution">
    <text evidence="1">The sequence shown here is derived from an EMBL/GenBank/DDBJ whole genome shotgun (WGS) entry which is preliminary data.</text>
</comment>
<reference evidence="2" key="1">
    <citation type="journal article" date="2012" name="Science">
        <title>The Paleozoic origin of enzymatic lignin decomposition reconstructed from 31 fungal genomes.</title>
        <authorList>
            <person name="Floudas D."/>
            <person name="Binder M."/>
            <person name="Riley R."/>
            <person name="Barry K."/>
            <person name="Blanchette R.A."/>
            <person name="Henrissat B."/>
            <person name="Martinez A.T."/>
            <person name="Otillar R."/>
            <person name="Spatafora J.W."/>
            <person name="Yadav J.S."/>
            <person name="Aerts A."/>
            <person name="Benoit I."/>
            <person name="Boyd A."/>
            <person name="Carlson A."/>
            <person name="Copeland A."/>
            <person name="Coutinho P.M."/>
            <person name="de Vries R.P."/>
            <person name="Ferreira P."/>
            <person name="Findley K."/>
            <person name="Foster B."/>
            <person name="Gaskell J."/>
            <person name="Glotzer D."/>
            <person name="Gorecki P."/>
            <person name="Heitman J."/>
            <person name="Hesse C."/>
            <person name="Hori C."/>
            <person name="Igarashi K."/>
            <person name="Jurgens J.A."/>
            <person name="Kallen N."/>
            <person name="Kersten P."/>
            <person name="Kohler A."/>
            <person name="Kuees U."/>
            <person name="Kumar T.K.A."/>
            <person name="Kuo A."/>
            <person name="LaButti K."/>
            <person name="Larrondo L.F."/>
            <person name="Lindquist E."/>
            <person name="Ling A."/>
            <person name="Lombard V."/>
            <person name="Lucas S."/>
            <person name="Lundell T."/>
            <person name="Martin R."/>
            <person name="McLaughlin D.J."/>
            <person name="Morgenstern I."/>
            <person name="Morin E."/>
            <person name="Murat C."/>
            <person name="Nagy L.G."/>
            <person name="Nolan M."/>
            <person name="Ohm R.A."/>
            <person name="Patyshakuliyeva A."/>
            <person name="Rokas A."/>
            <person name="Ruiz-Duenas F.J."/>
            <person name="Sabat G."/>
            <person name="Salamov A."/>
            <person name="Samejima M."/>
            <person name="Schmutz J."/>
            <person name="Slot J.C."/>
            <person name="St John F."/>
            <person name="Stenlid J."/>
            <person name="Sun H."/>
            <person name="Sun S."/>
            <person name="Syed K."/>
            <person name="Tsang A."/>
            <person name="Wiebenga A."/>
            <person name="Young D."/>
            <person name="Pisabarro A."/>
            <person name="Eastwood D.C."/>
            <person name="Martin F."/>
            <person name="Cullen D."/>
            <person name="Grigoriev I.V."/>
            <person name="Hibbett D.S."/>
        </authorList>
    </citation>
    <scope>NUCLEOTIDE SEQUENCE [LARGE SCALE GENOMIC DNA]</scope>
    <source>
        <strain evidence="2">RWD-64-598 SS2</strain>
    </source>
</reference>
<dbReference type="InterPro" id="IPR032675">
    <property type="entry name" value="LRR_dom_sf"/>
</dbReference>
<protein>
    <recommendedName>
        <fullName evidence="3">F-box domain-containing protein</fullName>
    </recommendedName>
</protein>
<evidence type="ECO:0000313" key="2">
    <source>
        <dbReference type="Proteomes" id="UP000053558"/>
    </source>
</evidence>
<dbReference type="SUPFAM" id="SSF52047">
    <property type="entry name" value="RNI-like"/>
    <property type="match status" value="1"/>
</dbReference>
<evidence type="ECO:0008006" key="3">
    <source>
        <dbReference type="Google" id="ProtNLM"/>
    </source>
</evidence>
<dbReference type="OMA" id="ANCLHIA"/>
<organism evidence="1 2">
    <name type="scientific">Coniophora puteana (strain RWD-64-598)</name>
    <name type="common">Brown rot fungus</name>
    <dbReference type="NCBI Taxonomy" id="741705"/>
    <lineage>
        <taxon>Eukaryota</taxon>
        <taxon>Fungi</taxon>
        <taxon>Dikarya</taxon>
        <taxon>Basidiomycota</taxon>
        <taxon>Agaricomycotina</taxon>
        <taxon>Agaricomycetes</taxon>
        <taxon>Agaricomycetidae</taxon>
        <taxon>Boletales</taxon>
        <taxon>Coniophorineae</taxon>
        <taxon>Coniophoraceae</taxon>
        <taxon>Coniophora</taxon>
    </lineage>
</organism>
<name>A0A5M3M9Q5_CONPW</name>